<keyword evidence="7" id="KW-0539">Nucleus</keyword>
<keyword evidence="4" id="KW-0238">DNA-binding</keyword>
<gene>
    <name evidence="10" type="ORF">ZIOFF_044673</name>
</gene>
<feature type="domain" description="HTH myb-type" evidence="9">
    <location>
        <begin position="31"/>
        <end position="89"/>
    </location>
</feature>
<dbReference type="AlphaFoldDB" id="A0A8J5FZI6"/>
<dbReference type="InterPro" id="IPR001005">
    <property type="entry name" value="SANT/Myb"/>
</dbReference>
<dbReference type="Gene3D" id="1.10.10.60">
    <property type="entry name" value="Homeodomain-like"/>
    <property type="match status" value="2"/>
</dbReference>
<organism evidence="10 11">
    <name type="scientific">Zingiber officinale</name>
    <name type="common">Ginger</name>
    <name type="synonym">Amomum zingiber</name>
    <dbReference type="NCBI Taxonomy" id="94328"/>
    <lineage>
        <taxon>Eukaryota</taxon>
        <taxon>Viridiplantae</taxon>
        <taxon>Streptophyta</taxon>
        <taxon>Embryophyta</taxon>
        <taxon>Tracheophyta</taxon>
        <taxon>Spermatophyta</taxon>
        <taxon>Magnoliopsida</taxon>
        <taxon>Liliopsida</taxon>
        <taxon>Zingiberales</taxon>
        <taxon>Zingiberaceae</taxon>
        <taxon>Zingiber</taxon>
    </lineage>
</organism>
<comment type="subcellular location">
    <subcellularLocation>
        <location evidence="1">Nucleus</location>
    </subcellularLocation>
</comment>
<dbReference type="GO" id="GO:0005634">
    <property type="term" value="C:nucleus"/>
    <property type="evidence" value="ECO:0007669"/>
    <property type="project" value="UniProtKB-SubCell"/>
</dbReference>
<keyword evidence="2" id="KW-0677">Repeat</keyword>
<dbReference type="PROSITE" id="PS51294">
    <property type="entry name" value="HTH_MYB"/>
    <property type="match status" value="2"/>
</dbReference>
<dbReference type="PROSITE" id="PS50090">
    <property type="entry name" value="MYB_LIKE"/>
    <property type="match status" value="2"/>
</dbReference>
<dbReference type="SMART" id="SM00717">
    <property type="entry name" value="SANT"/>
    <property type="match status" value="2"/>
</dbReference>
<evidence type="ECO:0000256" key="1">
    <source>
        <dbReference type="ARBA" id="ARBA00004123"/>
    </source>
</evidence>
<evidence type="ECO:0000259" key="9">
    <source>
        <dbReference type="PROSITE" id="PS51294"/>
    </source>
</evidence>
<dbReference type="FunFam" id="1.10.10.60:FF:000077">
    <property type="entry name" value="MYB transcription factor"/>
    <property type="match status" value="1"/>
</dbReference>
<dbReference type="InterPro" id="IPR051953">
    <property type="entry name" value="Plant_SW-associated_TFs"/>
</dbReference>
<dbReference type="Pfam" id="PF00249">
    <property type="entry name" value="Myb_DNA-binding"/>
    <property type="match status" value="2"/>
</dbReference>
<feature type="domain" description="HTH myb-type" evidence="9">
    <location>
        <begin position="90"/>
        <end position="144"/>
    </location>
</feature>
<evidence type="ECO:0000259" key="8">
    <source>
        <dbReference type="PROSITE" id="PS50090"/>
    </source>
</evidence>
<reference evidence="10 11" key="1">
    <citation type="submission" date="2020-08" db="EMBL/GenBank/DDBJ databases">
        <title>Plant Genome Project.</title>
        <authorList>
            <person name="Zhang R.-G."/>
        </authorList>
    </citation>
    <scope>NUCLEOTIDE SEQUENCE [LARGE SCALE GENOMIC DNA]</scope>
    <source>
        <tissue evidence="10">Rhizome</tissue>
    </source>
</reference>
<dbReference type="InterPro" id="IPR017930">
    <property type="entry name" value="Myb_dom"/>
</dbReference>
<proteinExistence type="predicted"/>
<accession>A0A8J5FZI6</accession>
<keyword evidence="6" id="KW-0804">Transcription</keyword>
<dbReference type="FunFam" id="1.10.10.60:FF:000394">
    <property type="entry name" value="MYB transcription factor"/>
    <property type="match status" value="1"/>
</dbReference>
<dbReference type="InterPro" id="IPR009057">
    <property type="entry name" value="Homeodomain-like_sf"/>
</dbReference>
<name>A0A8J5FZI6_ZINOF</name>
<dbReference type="GO" id="GO:0045893">
    <property type="term" value="P:positive regulation of DNA-templated transcription"/>
    <property type="evidence" value="ECO:0007669"/>
    <property type="project" value="UniProtKB-ARBA"/>
</dbReference>
<keyword evidence="3" id="KW-0805">Transcription regulation</keyword>
<dbReference type="SUPFAM" id="SSF46689">
    <property type="entry name" value="Homeodomain-like"/>
    <property type="match status" value="1"/>
</dbReference>
<evidence type="ECO:0000256" key="6">
    <source>
        <dbReference type="ARBA" id="ARBA00023163"/>
    </source>
</evidence>
<protein>
    <submittedName>
        <fullName evidence="10">Uncharacterized protein</fullName>
    </submittedName>
</protein>
<dbReference type="PANTHER" id="PTHR47997:SF75">
    <property type="entry name" value="MYB DOMAIN PROTEIN 55"/>
    <property type="match status" value="1"/>
</dbReference>
<keyword evidence="11" id="KW-1185">Reference proteome</keyword>
<dbReference type="GO" id="GO:0000976">
    <property type="term" value="F:transcription cis-regulatory region binding"/>
    <property type="evidence" value="ECO:0007669"/>
    <property type="project" value="UniProtKB-ARBA"/>
</dbReference>
<comment type="caution">
    <text evidence="10">The sequence shown here is derived from an EMBL/GenBank/DDBJ whole genome shotgun (WGS) entry which is preliminary data.</text>
</comment>
<evidence type="ECO:0000313" key="11">
    <source>
        <dbReference type="Proteomes" id="UP000734854"/>
    </source>
</evidence>
<dbReference type="Proteomes" id="UP000734854">
    <property type="component" value="Unassembled WGS sequence"/>
</dbReference>
<evidence type="ECO:0000256" key="2">
    <source>
        <dbReference type="ARBA" id="ARBA00022737"/>
    </source>
</evidence>
<dbReference type="CDD" id="cd00167">
    <property type="entry name" value="SANT"/>
    <property type="match status" value="2"/>
</dbReference>
<evidence type="ECO:0000256" key="3">
    <source>
        <dbReference type="ARBA" id="ARBA00023015"/>
    </source>
</evidence>
<keyword evidence="5" id="KW-0010">Activator</keyword>
<evidence type="ECO:0000313" key="10">
    <source>
        <dbReference type="EMBL" id="KAG6496801.1"/>
    </source>
</evidence>
<dbReference type="EMBL" id="JACMSC010000012">
    <property type="protein sequence ID" value="KAG6496801.1"/>
    <property type="molecule type" value="Genomic_DNA"/>
</dbReference>
<evidence type="ECO:0000256" key="7">
    <source>
        <dbReference type="ARBA" id="ARBA00023242"/>
    </source>
</evidence>
<sequence length="255" mass="28786">MKEHQRSAQQALDSCFYYSLEEMGRPSCCSKEKLKKGLWSPEEDEKLYAHVITHGVDCWSSTSSILSFMITTGLRRCGKSCRLRWINYLRPGLKKGKLSRQEEDLIVSLHQVLGNRWSLIASHLPGRTDNEIKNMWNSSLKKKLCQQGIDPSSHMPLSEVKAPAGLSMEEKPGFDPSSLLIQDGFLDGSENSSDWNVIGDAAWTWAIDSECVGAWHEKKDFESSEQYGNGCPRLMRSLSYDLAEAGFSEFDVGFF</sequence>
<evidence type="ECO:0000256" key="5">
    <source>
        <dbReference type="ARBA" id="ARBA00023159"/>
    </source>
</evidence>
<evidence type="ECO:0000256" key="4">
    <source>
        <dbReference type="ARBA" id="ARBA00023125"/>
    </source>
</evidence>
<dbReference type="PANTHER" id="PTHR47997">
    <property type="entry name" value="MYB DOMAIN PROTEIN 55"/>
    <property type="match status" value="1"/>
</dbReference>
<feature type="domain" description="Myb-like" evidence="8">
    <location>
        <begin position="31"/>
        <end position="89"/>
    </location>
</feature>
<feature type="domain" description="Myb-like" evidence="8">
    <location>
        <begin position="90"/>
        <end position="140"/>
    </location>
</feature>